<dbReference type="SUPFAM" id="SSF159774">
    <property type="entry name" value="YerB-like"/>
    <property type="match status" value="1"/>
</dbReference>
<gene>
    <name evidence="5" type="ORF">GCM10009854_28520</name>
</gene>
<accession>A0ABN3GDI9</accession>
<feature type="domain" description="DUF3048" evidence="4">
    <location>
        <begin position="202"/>
        <end position="314"/>
    </location>
</feature>
<dbReference type="Pfam" id="PF11258">
    <property type="entry name" value="DUF3048"/>
    <property type="match status" value="1"/>
</dbReference>
<protein>
    <submittedName>
        <fullName evidence="5">DUF3048 domain-containing protein</fullName>
    </submittedName>
</protein>
<dbReference type="RefSeq" id="WP_344132079.1">
    <property type="nucleotide sequence ID" value="NZ_BAAARA010000008.1"/>
</dbReference>
<evidence type="ECO:0000259" key="4">
    <source>
        <dbReference type="Pfam" id="PF17479"/>
    </source>
</evidence>
<evidence type="ECO:0000256" key="2">
    <source>
        <dbReference type="SAM" id="SignalP"/>
    </source>
</evidence>
<dbReference type="Pfam" id="PF17479">
    <property type="entry name" value="DUF3048_C"/>
    <property type="match status" value="1"/>
</dbReference>
<feature type="compositionally biased region" description="Pro residues" evidence="1">
    <location>
        <begin position="35"/>
        <end position="54"/>
    </location>
</feature>
<evidence type="ECO:0000259" key="3">
    <source>
        <dbReference type="Pfam" id="PF11258"/>
    </source>
</evidence>
<keyword evidence="2" id="KW-0732">Signal</keyword>
<dbReference type="Proteomes" id="UP001501218">
    <property type="component" value="Unassembled WGS sequence"/>
</dbReference>
<dbReference type="InterPro" id="IPR021416">
    <property type="entry name" value="DUF3048_N"/>
</dbReference>
<proteinExistence type="predicted"/>
<dbReference type="Gene3D" id="3.50.90.10">
    <property type="entry name" value="YerB-like"/>
    <property type="match status" value="1"/>
</dbReference>
<sequence length="320" mass="33223">MWVLRVFGTLVTMVSLVIAGALAQSTETARVPVGDPAPAPVPAPPPPPPPPGPPVLAVKIDNAPVARPPTGIGAADLIAVEPVEAGISRLIALFGSHVPPVVGPVRSARETDLSFLPQFGHPALAFSGAAPELLPMIDQAPVHDASQRTRPGAFYRGPGSAPHNMFVRTGLLPEGAGWAPGAALPFGPPPATGGVPSPHQEVSYQRTRIGFDWSPAERRWLVSFDGAPYSATDSGRLAPSTVVLQEVPITESAIADVAGNISPYAETVGSGRAVVLRDGMAYNAHWDRPAPEAGTTYTTESGEPMTFAPGQVWVVLVPEV</sequence>
<comment type="caution">
    <text evidence="5">The sequence shown here is derived from an EMBL/GenBank/DDBJ whole genome shotgun (WGS) entry which is preliminary data.</text>
</comment>
<evidence type="ECO:0000313" key="6">
    <source>
        <dbReference type="Proteomes" id="UP001501218"/>
    </source>
</evidence>
<feature type="region of interest" description="Disordered" evidence="1">
    <location>
        <begin position="31"/>
        <end position="54"/>
    </location>
</feature>
<feature type="signal peptide" evidence="2">
    <location>
        <begin position="1"/>
        <end position="23"/>
    </location>
</feature>
<keyword evidence="6" id="KW-1185">Reference proteome</keyword>
<organism evidence="5 6">
    <name type="scientific">Saccharopolyspora halophila</name>
    <dbReference type="NCBI Taxonomy" id="405551"/>
    <lineage>
        <taxon>Bacteria</taxon>
        <taxon>Bacillati</taxon>
        <taxon>Actinomycetota</taxon>
        <taxon>Actinomycetes</taxon>
        <taxon>Pseudonocardiales</taxon>
        <taxon>Pseudonocardiaceae</taxon>
        <taxon>Saccharopolyspora</taxon>
    </lineage>
</organism>
<reference evidence="5 6" key="1">
    <citation type="journal article" date="2019" name="Int. J. Syst. Evol. Microbiol.">
        <title>The Global Catalogue of Microorganisms (GCM) 10K type strain sequencing project: providing services to taxonomists for standard genome sequencing and annotation.</title>
        <authorList>
            <consortium name="The Broad Institute Genomics Platform"/>
            <consortium name="The Broad Institute Genome Sequencing Center for Infectious Disease"/>
            <person name="Wu L."/>
            <person name="Ma J."/>
        </authorList>
    </citation>
    <scope>NUCLEOTIDE SEQUENCE [LARGE SCALE GENOMIC DNA]</scope>
    <source>
        <strain evidence="5 6">JCM 16221</strain>
    </source>
</reference>
<name>A0ABN3GDI9_9PSEU</name>
<dbReference type="EMBL" id="BAAARA010000008">
    <property type="protein sequence ID" value="GAA2349220.1"/>
    <property type="molecule type" value="Genomic_DNA"/>
</dbReference>
<evidence type="ECO:0000313" key="5">
    <source>
        <dbReference type="EMBL" id="GAA2349220.1"/>
    </source>
</evidence>
<evidence type="ECO:0000256" key="1">
    <source>
        <dbReference type="SAM" id="MobiDB-lite"/>
    </source>
</evidence>
<feature type="chain" id="PRO_5047395113" evidence="2">
    <location>
        <begin position="24"/>
        <end position="320"/>
    </location>
</feature>
<dbReference type="InterPro" id="IPR035328">
    <property type="entry name" value="DUF3048_C"/>
</dbReference>
<dbReference type="InterPro" id="IPR023158">
    <property type="entry name" value="YerB-like_sf"/>
</dbReference>
<feature type="domain" description="DUF3048" evidence="3">
    <location>
        <begin position="54"/>
        <end position="170"/>
    </location>
</feature>